<dbReference type="PROSITE" id="PS50012">
    <property type="entry name" value="RCC1_3"/>
    <property type="match status" value="3"/>
</dbReference>
<feature type="repeat" description="RCC1" evidence="1">
    <location>
        <begin position="146"/>
        <end position="199"/>
    </location>
</feature>
<dbReference type="InterPro" id="IPR000408">
    <property type="entry name" value="Reg_chr_condens"/>
</dbReference>
<sequence>MGSIRRPFTCSRTCTPHASLLASREVRRAISSTAGARYQHVLYLGDVLGYNSVDRLSKFPRAWLDAVGVSADVGHGLRWERVAGGVQHALLAYTLLDQPLAPASPRREAEELVAPGTAVVEPREEGAEEQVLEEAGGRRASSSQPSKVFAVGRNTHAQLGLGFSSQEATRGMVTGQLTGERGVQSVVAAGTFSLVVTEDSAGQSNVWGFGNDTLGQIGSSSAAASAASPASGTDPYDVSTRLSESDAPQLRLLPLPKRIPLDGEGWTVKSSAAGVDHSLLLLERELNGYTIQQVVSTGLNTDGQLGITPDSHKDAVPIPPLLSRSLQPVPIPLAPFPSCSAAAGGDQGARVMQVVCGADTSYAVTQAGDLWVWGNSEYGQTLAGVQDRIVAPVRVPNPLPAAYAAHGIAAACQGPVPRVRKLVAGGSFAALLDTCGRVWTVGHAPRPTTTTTTTNADTPADETLTLVQGLPGKATQLFCGLEYLLATTDTADQTDEVYLWGIPPRSLSSQPILEPTRIPYSIPKTPRQTWLDQNPRVKQEQQPQRRYGKLRVEAAACTRDHILLLVNDGVGKDYWAECDQPPRDKGTDVSF</sequence>
<comment type="caution">
    <text evidence="3">The sequence shown here is derived from an EMBL/GenBank/DDBJ whole genome shotgun (WGS) entry which is preliminary data.</text>
</comment>
<dbReference type="Proteomes" id="UP000306050">
    <property type="component" value="Chromosome SGRAM_10"/>
</dbReference>
<dbReference type="GO" id="GO:0019843">
    <property type="term" value="F:rRNA binding"/>
    <property type="evidence" value="ECO:0007669"/>
    <property type="project" value="TreeGrafter"/>
</dbReference>
<feature type="repeat" description="RCC1" evidence="1">
    <location>
        <begin position="202"/>
        <end position="284"/>
    </location>
</feature>
<accession>A0A4U7KZG4</accession>
<evidence type="ECO:0000256" key="1">
    <source>
        <dbReference type="PROSITE-ProRule" id="PRU00235"/>
    </source>
</evidence>
<dbReference type="KEGG" id="sgra:EX895_001093"/>
<dbReference type="GO" id="GO:0070131">
    <property type="term" value="P:positive regulation of mitochondrial translation"/>
    <property type="evidence" value="ECO:0007669"/>
    <property type="project" value="TreeGrafter"/>
</dbReference>
<gene>
    <name evidence="3" type="ORF">EX895_001093</name>
</gene>
<feature type="region of interest" description="Disordered" evidence="2">
    <location>
        <begin position="121"/>
        <end position="145"/>
    </location>
</feature>
<protein>
    <submittedName>
        <fullName evidence="3">Uncharacterized protein</fullName>
    </submittedName>
</protein>
<organism evidence="3 4">
    <name type="scientific">Sporisorium graminicola</name>
    <dbReference type="NCBI Taxonomy" id="280036"/>
    <lineage>
        <taxon>Eukaryota</taxon>
        <taxon>Fungi</taxon>
        <taxon>Dikarya</taxon>
        <taxon>Basidiomycota</taxon>
        <taxon>Ustilaginomycotina</taxon>
        <taxon>Ustilaginomycetes</taxon>
        <taxon>Ustilaginales</taxon>
        <taxon>Ustilaginaceae</taxon>
        <taxon>Sporisorium</taxon>
    </lineage>
</organism>
<dbReference type="GO" id="GO:0005085">
    <property type="term" value="F:guanyl-nucleotide exchange factor activity"/>
    <property type="evidence" value="ECO:0007669"/>
    <property type="project" value="TreeGrafter"/>
</dbReference>
<evidence type="ECO:0000313" key="3">
    <source>
        <dbReference type="EMBL" id="TKY89796.1"/>
    </source>
</evidence>
<keyword evidence="4" id="KW-1185">Reference proteome</keyword>
<evidence type="ECO:0000256" key="2">
    <source>
        <dbReference type="SAM" id="MobiDB-lite"/>
    </source>
</evidence>
<dbReference type="PANTHER" id="PTHR46337:SF1">
    <property type="entry name" value="RCC1-LIKE G EXCHANGING FACTOR-LIKE PROTEIN"/>
    <property type="match status" value="1"/>
</dbReference>
<proteinExistence type="predicted"/>
<dbReference type="AlphaFoldDB" id="A0A4U7KZG4"/>
<dbReference type="EMBL" id="SRRM01000003">
    <property type="protein sequence ID" value="TKY89796.1"/>
    <property type="molecule type" value="Genomic_DNA"/>
</dbReference>
<dbReference type="GeneID" id="40723988"/>
<dbReference type="PANTHER" id="PTHR46337">
    <property type="entry name" value="RCC1-LIKE G EXCHANGING FACTOR-LIKE PROTEIN"/>
    <property type="match status" value="1"/>
</dbReference>
<dbReference type="Gene3D" id="2.130.10.30">
    <property type="entry name" value="Regulator of chromosome condensation 1/beta-lactamase-inhibitor protein II"/>
    <property type="match status" value="2"/>
</dbReference>
<name>A0A4U7KZG4_9BASI</name>
<feature type="region of interest" description="Disordered" evidence="2">
    <location>
        <begin position="223"/>
        <end position="247"/>
    </location>
</feature>
<dbReference type="SUPFAM" id="SSF50985">
    <property type="entry name" value="RCC1/BLIP-II"/>
    <property type="match status" value="1"/>
</dbReference>
<dbReference type="GO" id="GO:0005743">
    <property type="term" value="C:mitochondrial inner membrane"/>
    <property type="evidence" value="ECO:0007669"/>
    <property type="project" value="TreeGrafter"/>
</dbReference>
<dbReference type="InterPro" id="IPR053035">
    <property type="entry name" value="Mitochondrial_GEF_domain"/>
</dbReference>
<dbReference type="OrthoDB" id="5370059at2759"/>
<reference evidence="3 4" key="1">
    <citation type="submission" date="2019-05" db="EMBL/GenBank/DDBJ databases">
        <title>Sporisorium graminicola CBS 10092 draft sequencing and annotation.</title>
        <authorList>
            <person name="Solano-Gonzalez S."/>
            <person name="Caddick M.X."/>
            <person name="Darby A."/>
        </authorList>
    </citation>
    <scope>NUCLEOTIDE SEQUENCE [LARGE SCALE GENOMIC DNA]</scope>
    <source>
        <strain evidence="3 4">CBS 10092</strain>
    </source>
</reference>
<feature type="repeat" description="RCC1" evidence="1">
    <location>
        <begin position="292"/>
        <end position="367"/>
    </location>
</feature>
<dbReference type="InterPro" id="IPR009091">
    <property type="entry name" value="RCC1/BLIP-II"/>
</dbReference>
<dbReference type="RefSeq" id="XP_029741781.1">
    <property type="nucleotide sequence ID" value="XM_029881693.1"/>
</dbReference>
<evidence type="ECO:0000313" key="4">
    <source>
        <dbReference type="Proteomes" id="UP000306050"/>
    </source>
</evidence>
<dbReference type="Pfam" id="PF13540">
    <property type="entry name" value="RCC1_2"/>
    <property type="match status" value="1"/>
</dbReference>